<reference evidence="1" key="2">
    <citation type="submission" date="2020-11" db="EMBL/GenBank/DDBJ databases">
        <authorList>
            <person name="McCartney M.A."/>
            <person name="Auch B."/>
            <person name="Kono T."/>
            <person name="Mallez S."/>
            <person name="Becker A."/>
            <person name="Gohl D.M."/>
            <person name="Silverstein K.A.T."/>
            <person name="Koren S."/>
            <person name="Bechman K.B."/>
            <person name="Herman A."/>
            <person name="Abrahante J.E."/>
            <person name="Garbe J."/>
        </authorList>
    </citation>
    <scope>NUCLEOTIDE SEQUENCE</scope>
    <source>
        <strain evidence="1">Duluth1</strain>
        <tissue evidence="1">Whole animal</tissue>
    </source>
</reference>
<organism evidence="1 2">
    <name type="scientific">Dreissena polymorpha</name>
    <name type="common">Zebra mussel</name>
    <name type="synonym">Mytilus polymorpha</name>
    <dbReference type="NCBI Taxonomy" id="45954"/>
    <lineage>
        <taxon>Eukaryota</taxon>
        <taxon>Metazoa</taxon>
        <taxon>Spiralia</taxon>
        <taxon>Lophotrochozoa</taxon>
        <taxon>Mollusca</taxon>
        <taxon>Bivalvia</taxon>
        <taxon>Autobranchia</taxon>
        <taxon>Heteroconchia</taxon>
        <taxon>Euheterodonta</taxon>
        <taxon>Imparidentia</taxon>
        <taxon>Neoheterodontei</taxon>
        <taxon>Myida</taxon>
        <taxon>Dreissenoidea</taxon>
        <taxon>Dreissenidae</taxon>
        <taxon>Dreissena</taxon>
    </lineage>
</organism>
<accession>A0A9D3YU82</accession>
<keyword evidence="2" id="KW-1185">Reference proteome</keyword>
<name>A0A9D3YU82_DREPO</name>
<proteinExistence type="predicted"/>
<sequence>MLVWNSSDDPMQYIMSRMKLKAKPDALELLASLADTDSKNVESKIYRILDKGRSYSNGGRPHALQIVFFHDLSGDKVVWEINCFS</sequence>
<reference evidence="1" key="1">
    <citation type="journal article" date="2019" name="bioRxiv">
        <title>The Genome of the Zebra Mussel, Dreissena polymorpha: A Resource for Invasive Species Research.</title>
        <authorList>
            <person name="McCartney M.A."/>
            <person name="Auch B."/>
            <person name="Kono T."/>
            <person name="Mallez S."/>
            <person name="Zhang Y."/>
            <person name="Obille A."/>
            <person name="Becker A."/>
            <person name="Abrahante J.E."/>
            <person name="Garbe J."/>
            <person name="Badalamenti J.P."/>
            <person name="Herman A."/>
            <person name="Mangelson H."/>
            <person name="Liachko I."/>
            <person name="Sullivan S."/>
            <person name="Sone E.D."/>
            <person name="Koren S."/>
            <person name="Silverstein K.A.T."/>
            <person name="Beckman K.B."/>
            <person name="Gohl D.M."/>
        </authorList>
    </citation>
    <scope>NUCLEOTIDE SEQUENCE</scope>
    <source>
        <strain evidence="1">Duluth1</strain>
        <tissue evidence="1">Whole animal</tissue>
    </source>
</reference>
<dbReference type="Proteomes" id="UP000828390">
    <property type="component" value="Unassembled WGS sequence"/>
</dbReference>
<dbReference type="AlphaFoldDB" id="A0A9D3YU82"/>
<gene>
    <name evidence="1" type="ORF">DPMN_066829</name>
</gene>
<comment type="caution">
    <text evidence="1">The sequence shown here is derived from an EMBL/GenBank/DDBJ whole genome shotgun (WGS) entry which is preliminary data.</text>
</comment>
<protein>
    <submittedName>
        <fullName evidence="1">Uncharacterized protein</fullName>
    </submittedName>
</protein>
<dbReference type="EMBL" id="JAIWYP010000014">
    <property type="protein sequence ID" value="KAH3707423.1"/>
    <property type="molecule type" value="Genomic_DNA"/>
</dbReference>
<evidence type="ECO:0000313" key="1">
    <source>
        <dbReference type="EMBL" id="KAH3707423.1"/>
    </source>
</evidence>
<evidence type="ECO:0000313" key="2">
    <source>
        <dbReference type="Proteomes" id="UP000828390"/>
    </source>
</evidence>